<evidence type="ECO:0000256" key="3">
    <source>
        <dbReference type="ARBA" id="ARBA00022722"/>
    </source>
</evidence>
<dbReference type="HAMAP" id="MF_01468">
    <property type="entry name" value="RNase_Mini_III"/>
    <property type="match status" value="1"/>
</dbReference>
<evidence type="ECO:0000256" key="2">
    <source>
        <dbReference type="ARBA" id="ARBA00022552"/>
    </source>
</evidence>
<dbReference type="PANTHER" id="PTHR34276:SF1">
    <property type="entry name" value="MINI-RIBONUCLEASE 3"/>
    <property type="match status" value="1"/>
</dbReference>
<dbReference type="GO" id="GO:0005737">
    <property type="term" value="C:cytoplasm"/>
    <property type="evidence" value="ECO:0007669"/>
    <property type="project" value="UniProtKB-SubCell"/>
</dbReference>
<evidence type="ECO:0000256" key="4">
    <source>
        <dbReference type="ARBA" id="ARBA00022759"/>
    </source>
</evidence>
<dbReference type="SUPFAM" id="SSF69065">
    <property type="entry name" value="RNase III domain-like"/>
    <property type="match status" value="1"/>
</dbReference>
<keyword evidence="4 6" id="KW-0255">Endonuclease</keyword>
<keyword evidence="6" id="KW-0694">RNA-binding</keyword>
<dbReference type="Gene3D" id="1.10.1520.10">
    <property type="entry name" value="Ribonuclease III domain"/>
    <property type="match status" value="1"/>
</dbReference>
<keyword evidence="6" id="KW-0699">rRNA-binding</keyword>
<dbReference type="Proteomes" id="UP000681035">
    <property type="component" value="Chromosome"/>
</dbReference>
<comment type="function">
    <text evidence="6">Involved in correct processing of both the 5' and 3' ends of 23S rRNA precursor. Processes 30S rRNA precursor transcript even in absence of ribonuclease 3 (Rnc); Rnc processes 30S rRNA into smaller rRNA precursors.</text>
</comment>
<dbReference type="EC" id="3.1.26.-" evidence="6"/>
<name>A0A810Q376_9FIRM</name>
<dbReference type="InterPro" id="IPR000999">
    <property type="entry name" value="RNase_III_dom"/>
</dbReference>
<dbReference type="InterPro" id="IPR008226">
    <property type="entry name" value="Mini3_fam"/>
</dbReference>
<reference evidence="8" key="1">
    <citation type="submission" date="2020-09" db="EMBL/GenBank/DDBJ databases">
        <title>New species isolated from human feces.</title>
        <authorList>
            <person name="Kitahara M."/>
            <person name="Shigeno Y."/>
            <person name="Shime M."/>
            <person name="Matsumoto Y."/>
            <person name="Nakamura S."/>
            <person name="Motooka D."/>
            <person name="Fukuoka S."/>
            <person name="Nishikawa H."/>
            <person name="Benno Y."/>
        </authorList>
    </citation>
    <scope>NUCLEOTIDE SEQUENCE</scope>
    <source>
        <strain evidence="8">MM50</strain>
    </source>
</reference>
<gene>
    <name evidence="6 8" type="primary">mrnC</name>
    <name evidence="8" type="ORF">MM50RIKEN_07280</name>
</gene>
<comment type="cofactor">
    <cofactor evidence="6">
        <name>Mg(2+)</name>
        <dbReference type="ChEBI" id="CHEBI:18420"/>
    </cofactor>
</comment>
<keyword evidence="2 6" id="KW-0698">rRNA processing</keyword>
<dbReference type="InterPro" id="IPR036389">
    <property type="entry name" value="RNase_III_sf"/>
</dbReference>
<dbReference type="EMBL" id="AP023418">
    <property type="protein sequence ID" value="BCK80965.1"/>
    <property type="molecule type" value="Genomic_DNA"/>
</dbReference>
<proteinExistence type="inferred from homology"/>
<evidence type="ECO:0000259" key="7">
    <source>
        <dbReference type="Pfam" id="PF00636"/>
    </source>
</evidence>
<evidence type="ECO:0000256" key="5">
    <source>
        <dbReference type="ARBA" id="ARBA00022801"/>
    </source>
</evidence>
<dbReference type="AlphaFoldDB" id="A0A810Q376"/>
<protein>
    <recommendedName>
        <fullName evidence="6">Mini-ribonuclease 3</fullName>
        <shortName evidence="6">Mini-3</shortName>
        <shortName evidence="6">Mini-RNase 3</shortName>
        <ecNumber evidence="6">3.1.26.-</ecNumber>
    </recommendedName>
    <alternativeName>
        <fullName evidence="6">Mini-RNase III</fullName>
        <shortName evidence="6">Mini-III</shortName>
    </alternativeName>
</protein>
<dbReference type="KEGG" id="vcop:MM50RIKEN_07280"/>
<evidence type="ECO:0000256" key="1">
    <source>
        <dbReference type="ARBA" id="ARBA00022517"/>
    </source>
</evidence>
<dbReference type="Pfam" id="PF00636">
    <property type="entry name" value="Ribonuclease_3"/>
    <property type="match status" value="1"/>
</dbReference>
<evidence type="ECO:0000256" key="6">
    <source>
        <dbReference type="HAMAP-Rule" id="MF_01468"/>
    </source>
</evidence>
<dbReference type="GO" id="GO:0004525">
    <property type="term" value="F:ribonuclease III activity"/>
    <property type="evidence" value="ECO:0007669"/>
    <property type="project" value="InterPro"/>
</dbReference>
<accession>A0A810Q376</accession>
<comment type="similarity">
    <text evidence="6">Belongs to the MrnC RNase family.</text>
</comment>
<dbReference type="RefSeq" id="WP_213541789.1">
    <property type="nucleotide sequence ID" value="NZ_AP023418.1"/>
</dbReference>
<evidence type="ECO:0000313" key="8">
    <source>
        <dbReference type="EMBL" id="BCK80965.1"/>
    </source>
</evidence>
<organism evidence="8 9">
    <name type="scientific">Vescimonas coprocola</name>
    <dbReference type="NCBI Taxonomy" id="2714355"/>
    <lineage>
        <taxon>Bacteria</taxon>
        <taxon>Bacillati</taxon>
        <taxon>Bacillota</taxon>
        <taxon>Clostridia</taxon>
        <taxon>Eubacteriales</taxon>
        <taxon>Oscillospiraceae</taxon>
        <taxon>Vescimonas</taxon>
    </lineage>
</organism>
<keyword evidence="6" id="KW-0963">Cytoplasm</keyword>
<keyword evidence="3 6" id="KW-0540">Nuclease</keyword>
<keyword evidence="1 6" id="KW-0690">Ribosome biogenesis</keyword>
<dbReference type="PANTHER" id="PTHR34276">
    <property type="entry name" value="MINI-RIBONUCLEASE 3"/>
    <property type="match status" value="1"/>
</dbReference>
<keyword evidence="6" id="KW-0460">Magnesium</keyword>
<evidence type="ECO:0000313" key="9">
    <source>
        <dbReference type="Proteomes" id="UP000681035"/>
    </source>
</evidence>
<sequence length="134" mass="14839">MTDYLHIQLPPDQIRGISSIGLAHMGDAVYELLVRTWLCAHGKATGKGLHRATVALVCAPKQAELAQRILPLLTEEEQAVFRRGRNANVHSIPAHASRAQYQQATALEALLGWLHLSGRHDRVEQLFAVMMEGE</sequence>
<dbReference type="GO" id="GO:0006364">
    <property type="term" value="P:rRNA processing"/>
    <property type="evidence" value="ECO:0007669"/>
    <property type="project" value="UniProtKB-UniRule"/>
</dbReference>
<dbReference type="GO" id="GO:0019843">
    <property type="term" value="F:rRNA binding"/>
    <property type="evidence" value="ECO:0007669"/>
    <property type="project" value="UniProtKB-UniRule"/>
</dbReference>
<keyword evidence="9" id="KW-1185">Reference proteome</keyword>
<feature type="active site" evidence="6">
    <location>
        <position position="27"/>
    </location>
</feature>
<dbReference type="PIRSF" id="PIRSF005520">
    <property type="entry name" value="UCP005520"/>
    <property type="match status" value="1"/>
</dbReference>
<keyword evidence="5 6" id="KW-0378">Hydrolase</keyword>
<comment type="subcellular location">
    <subcellularLocation>
        <location evidence="6">Cytoplasm</location>
    </subcellularLocation>
</comment>
<feature type="domain" description="RNase III" evidence="7">
    <location>
        <begin position="22"/>
        <end position="118"/>
    </location>
</feature>
<comment type="subunit">
    <text evidence="6">Homodimer.</text>
</comment>